<dbReference type="Gene3D" id="3.40.50.300">
    <property type="entry name" value="P-loop containing nucleotide triphosphate hydrolases"/>
    <property type="match status" value="1"/>
</dbReference>
<dbReference type="SMART" id="SM00382">
    <property type="entry name" value="AAA"/>
    <property type="match status" value="1"/>
</dbReference>
<dbReference type="RefSeq" id="WP_180251390.1">
    <property type="nucleotide sequence ID" value="NZ_JAEPBH010000039.1"/>
</dbReference>
<accession>A0A8K0XXK0</accession>
<dbReference type="PANTHER" id="PTHR43581:SF4">
    <property type="entry name" value="ATP_GTP PHOSPHATASE"/>
    <property type="match status" value="1"/>
</dbReference>
<evidence type="ECO:0000313" key="2">
    <source>
        <dbReference type="EMBL" id="MBK4716446.1"/>
    </source>
</evidence>
<name>A0A8K0XXK0_9ENTR</name>
<dbReference type="InterPro" id="IPR000595">
    <property type="entry name" value="cNMP-bd_dom"/>
</dbReference>
<dbReference type="SUPFAM" id="SSF52540">
    <property type="entry name" value="P-loop containing nucleoside triphosphate hydrolases"/>
    <property type="match status" value="1"/>
</dbReference>
<sequence length="548" mass="62652">MKIYVTPHSRKDSPANSTDYEIILQRDDWNDYSYITKYHLYLTKKLTGSDEIEYVGAVKIIKKGQVADYSYMVELGELSSLSSEYCSVGQSLDYYTRLSKLNNEVRNAILTSLRDINLFDYESEGFKDENVWTSSVMRDLKDDDDIFLLPKYILEHNFSSIPSIDVRFEFSHEKMLNSLKLDFDSEQYGFFNYQKLPCRMAVIVGRNGSGKSTTLARLSKVAFSSTQDRKKEIISSIGEIYPEGLGFPKIINLSYSAFDSFQIPGVTYKEKVQLKNDIAKGKGRYIYCGVRDVCAELEIELQQYSDTDIEDIYISSERQERTILKPLEVLSKEFNDAYVKIQQDDSKNKTLHSVLSKLKEEASISTIVDDILDDSFSENPEAYFYNLSTGHKFVLHSMLHIILYAEKRCFVFFDEPETHLHPPLLAVLMSAMRIILNKVDAFAIVATHSPVVVQETLSKNVNIITRSGSLIDFQRPEIETFGENIGSITSTVFSLTSQVTDYHDELDKLIKTYQAHDNAIELIESCFDQGLSLQARSYILSKLAIKVE</sequence>
<dbReference type="AlphaFoldDB" id="A0A8K0XXK0"/>
<proteinExistence type="predicted"/>
<comment type="caution">
    <text evidence="2">The sequence shown here is derived from an EMBL/GenBank/DDBJ whole genome shotgun (WGS) entry which is preliminary data.</text>
</comment>
<dbReference type="InterPro" id="IPR051396">
    <property type="entry name" value="Bact_Antivir_Def_Nuclease"/>
</dbReference>
<evidence type="ECO:0000259" key="1">
    <source>
        <dbReference type="PROSITE" id="PS50042"/>
    </source>
</evidence>
<reference evidence="2" key="1">
    <citation type="submission" date="2021-01" db="EMBL/GenBank/DDBJ databases">
        <title>Intestinitalea alba gen. nov., sp. nov., a novel genus of the family Enterobacteriaceae, isolated from the gut of the plastic-eating mealworm Tenebrio molitor L.</title>
        <authorList>
            <person name="Yang Y."/>
        </authorList>
    </citation>
    <scope>NUCLEOTIDE SEQUENCE</scope>
    <source>
        <strain evidence="2">BIT-L3</strain>
    </source>
</reference>
<dbReference type="Pfam" id="PF13304">
    <property type="entry name" value="AAA_21"/>
    <property type="match status" value="1"/>
</dbReference>
<protein>
    <submittedName>
        <fullName evidence="2">AAA family ATPase</fullName>
    </submittedName>
</protein>
<organism evidence="2 3">
    <name type="scientific">Tenebrionibacter intestinalis</name>
    <dbReference type="NCBI Taxonomy" id="2799638"/>
    <lineage>
        <taxon>Bacteria</taxon>
        <taxon>Pseudomonadati</taxon>
        <taxon>Pseudomonadota</taxon>
        <taxon>Gammaproteobacteria</taxon>
        <taxon>Enterobacterales</taxon>
        <taxon>Enterobacteriaceae</taxon>
        <taxon>Tenebrionibacter/Tenebrionicola group</taxon>
        <taxon>Tenebrionibacter</taxon>
    </lineage>
</organism>
<dbReference type="InterPro" id="IPR027417">
    <property type="entry name" value="P-loop_NTPase"/>
</dbReference>
<dbReference type="PANTHER" id="PTHR43581">
    <property type="entry name" value="ATP/GTP PHOSPHATASE"/>
    <property type="match status" value="1"/>
</dbReference>
<dbReference type="Proteomes" id="UP000659047">
    <property type="component" value="Unassembled WGS sequence"/>
</dbReference>
<keyword evidence="3" id="KW-1185">Reference proteome</keyword>
<evidence type="ECO:0000313" key="3">
    <source>
        <dbReference type="Proteomes" id="UP000659047"/>
    </source>
</evidence>
<feature type="domain" description="Cyclic nucleotide-binding" evidence="1">
    <location>
        <begin position="60"/>
        <end position="127"/>
    </location>
</feature>
<dbReference type="PROSITE" id="PS50042">
    <property type="entry name" value="CNMP_BINDING_3"/>
    <property type="match status" value="1"/>
</dbReference>
<dbReference type="EMBL" id="JAEPBH010000039">
    <property type="protein sequence ID" value="MBK4716446.1"/>
    <property type="molecule type" value="Genomic_DNA"/>
</dbReference>
<gene>
    <name evidence="2" type="ORF">JJB97_14140</name>
</gene>
<dbReference type="InterPro" id="IPR003959">
    <property type="entry name" value="ATPase_AAA_core"/>
</dbReference>
<dbReference type="InterPro" id="IPR003593">
    <property type="entry name" value="AAA+_ATPase"/>
</dbReference>